<feature type="signal peptide" evidence="1">
    <location>
        <begin position="1"/>
        <end position="21"/>
    </location>
</feature>
<evidence type="ECO:0000313" key="3">
    <source>
        <dbReference type="EMBL" id="CDX63299.1"/>
    </source>
</evidence>
<dbReference type="Proteomes" id="UP000046122">
    <property type="component" value="Unassembled WGS sequence"/>
</dbReference>
<dbReference type="PANTHER" id="PTHR38593:SF1">
    <property type="entry name" value="BLR2558 PROTEIN"/>
    <property type="match status" value="1"/>
</dbReference>
<dbReference type="EMBL" id="CCNE01000067">
    <property type="protein sequence ID" value="CDX63299.1"/>
    <property type="molecule type" value="Genomic_DNA"/>
</dbReference>
<evidence type="ECO:0000256" key="1">
    <source>
        <dbReference type="SAM" id="SignalP"/>
    </source>
</evidence>
<dbReference type="InterPro" id="IPR012347">
    <property type="entry name" value="Ferritin-like"/>
</dbReference>
<dbReference type="Pfam" id="PF13628">
    <property type="entry name" value="DUF4142"/>
    <property type="match status" value="1"/>
</dbReference>
<evidence type="ECO:0000259" key="2">
    <source>
        <dbReference type="Pfam" id="PF13628"/>
    </source>
</evidence>
<dbReference type="PANTHER" id="PTHR38593">
    <property type="entry name" value="BLR2558 PROTEIN"/>
    <property type="match status" value="1"/>
</dbReference>
<feature type="domain" description="DUF4142" evidence="2">
    <location>
        <begin position="42"/>
        <end position="181"/>
    </location>
</feature>
<accession>A0A090GI38</accession>
<dbReference type="AlphaFoldDB" id="A0A090GI38"/>
<gene>
    <name evidence="3" type="ORF">MPL3365_90005</name>
</gene>
<dbReference type="InterPro" id="IPR025419">
    <property type="entry name" value="DUF4142"/>
</dbReference>
<organism evidence="3 4">
    <name type="scientific">Mesorhizobium plurifarium</name>
    <dbReference type="NCBI Taxonomy" id="69974"/>
    <lineage>
        <taxon>Bacteria</taxon>
        <taxon>Pseudomonadati</taxon>
        <taxon>Pseudomonadota</taxon>
        <taxon>Alphaproteobacteria</taxon>
        <taxon>Hyphomicrobiales</taxon>
        <taxon>Phyllobacteriaceae</taxon>
        <taxon>Mesorhizobium</taxon>
    </lineage>
</organism>
<name>A0A090GI38_MESPL</name>
<protein>
    <recommendedName>
        <fullName evidence="2">DUF4142 domain-containing protein</fullName>
    </recommendedName>
</protein>
<proteinExistence type="predicted"/>
<sequence length="186" mass="19897">MKTLLPLVAVALLAGAPAAFAQSDDTNTDAVGPMVTENKVDTQTFVTTVPNANEFEIQSSKLAQQKSASADVKAFAAQMIKDHSKAGEDFKAALSQGQTTASIKPAGPALQPKEQQMLDELKTAGGKDFDAKYIKMQTDAHRQAVALFSTYANSGDDPALKEFAKKTLPVLKMHEKHVKELAVAHQ</sequence>
<evidence type="ECO:0000313" key="4">
    <source>
        <dbReference type="Proteomes" id="UP000046122"/>
    </source>
</evidence>
<feature type="chain" id="PRO_5001856782" description="DUF4142 domain-containing protein" evidence="1">
    <location>
        <begin position="22"/>
        <end position="186"/>
    </location>
</feature>
<keyword evidence="1" id="KW-0732">Signal</keyword>
<dbReference type="Gene3D" id="1.20.1260.10">
    <property type="match status" value="1"/>
</dbReference>
<reference evidence="3 4" key="1">
    <citation type="submission" date="2014-08" db="EMBL/GenBank/DDBJ databases">
        <authorList>
            <person name="Moulin Lionel"/>
        </authorList>
    </citation>
    <scope>NUCLEOTIDE SEQUENCE [LARGE SCALE GENOMIC DNA]</scope>
</reference>